<proteinExistence type="predicted"/>
<protein>
    <submittedName>
        <fullName evidence="2">Uncharacterized protein</fullName>
    </submittedName>
</protein>
<evidence type="ECO:0000313" key="2">
    <source>
        <dbReference type="EMBL" id="GMI08074.1"/>
    </source>
</evidence>
<feature type="compositionally biased region" description="Low complexity" evidence="1">
    <location>
        <begin position="7"/>
        <end position="18"/>
    </location>
</feature>
<comment type="caution">
    <text evidence="2">The sequence shown here is derived from an EMBL/GenBank/DDBJ whole genome shotgun (WGS) entry which is preliminary data.</text>
</comment>
<dbReference type="EMBL" id="BRXX01000375">
    <property type="protein sequence ID" value="GMI08074.1"/>
    <property type="molecule type" value="Genomic_DNA"/>
</dbReference>
<dbReference type="AlphaFoldDB" id="A0A9W7FAW2"/>
<dbReference type="Proteomes" id="UP001165160">
    <property type="component" value="Unassembled WGS sequence"/>
</dbReference>
<reference evidence="3" key="1">
    <citation type="journal article" date="2023" name="Commun. Biol.">
        <title>Genome analysis of Parmales, the sister group of diatoms, reveals the evolutionary specialization of diatoms from phago-mixotrophs to photoautotrophs.</title>
        <authorList>
            <person name="Ban H."/>
            <person name="Sato S."/>
            <person name="Yoshikawa S."/>
            <person name="Yamada K."/>
            <person name="Nakamura Y."/>
            <person name="Ichinomiya M."/>
            <person name="Sato N."/>
            <person name="Blanc-Mathieu R."/>
            <person name="Endo H."/>
            <person name="Kuwata A."/>
            <person name="Ogata H."/>
        </authorList>
    </citation>
    <scope>NUCLEOTIDE SEQUENCE [LARGE SCALE GENOMIC DNA]</scope>
    <source>
        <strain evidence="3">NIES 3699</strain>
    </source>
</reference>
<gene>
    <name evidence="2" type="ORF">TrVE_jg11738</name>
</gene>
<evidence type="ECO:0000256" key="1">
    <source>
        <dbReference type="SAM" id="MobiDB-lite"/>
    </source>
</evidence>
<name>A0A9W7FAW2_9STRA</name>
<organism evidence="2 3">
    <name type="scientific">Triparma verrucosa</name>
    <dbReference type="NCBI Taxonomy" id="1606542"/>
    <lineage>
        <taxon>Eukaryota</taxon>
        <taxon>Sar</taxon>
        <taxon>Stramenopiles</taxon>
        <taxon>Ochrophyta</taxon>
        <taxon>Bolidophyceae</taxon>
        <taxon>Parmales</taxon>
        <taxon>Triparmaceae</taxon>
        <taxon>Triparma</taxon>
    </lineage>
</organism>
<feature type="region of interest" description="Disordered" evidence="1">
    <location>
        <begin position="1"/>
        <end position="28"/>
    </location>
</feature>
<evidence type="ECO:0000313" key="3">
    <source>
        <dbReference type="Proteomes" id="UP001165160"/>
    </source>
</evidence>
<keyword evidence="3" id="KW-1185">Reference proteome</keyword>
<accession>A0A9W7FAW2</accession>
<sequence>MNQGFFAVQQSPPAAPAVVDEKKEPPAAPVDVQMSAHNPSFDTFMIPRAPNVPNNPKSAPNNKQNNTILMKEYEENEDLSNNCFYFSMTLRGDHSEHRSEAAFKWLTDVSLASVDLAASETKGNRVGLFLTLSDAYKKLAARVDPLKYPHVSIHKNKAASDVISVVKDRDCERATFVRLDADDVLSPTYLKRLNLAVREQEEIKAGRVINYGSIKLDKITMARHKDGRLGCEHSVRKHRPDSREKYQFSLGQAVSILVEDWLTFMPGRTSFGDHRYVKETLQQLLKKKKDKVKRVQIQDPGYYMLTSLSGHFPYEKPKRCKLSAVDHMIKKLLQDNFEAVPRLSAKEFNENIFVVNKELPERAEGTWWR</sequence>